<dbReference type="Proteomes" id="UP001303899">
    <property type="component" value="Unassembled WGS sequence"/>
</dbReference>
<organism evidence="1 2">
    <name type="scientific">Arcicella gelida</name>
    <dbReference type="NCBI Taxonomy" id="2984195"/>
    <lineage>
        <taxon>Bacteria</taxon>
        <taxon>Pseudomonadati</taxon>
        <taxon>Bacteroidota</taxon>
        <taxon>Cytophagia</taxon>
        <taxon>Cytophagales</taxon>
        <taxon>Flectobacillaceae</taxon>
        <taxon>Arcicella</taxon>
    </lineage>
</organism>
<sequence length="135" mass="15980">MQAQLSFKNSVITEKQKTVVAFLEANNPDILDYYPKNDLETLINQRIQHYYSELERLILLGFQSAEAEEMVTKNLFDFQTSYSRLYDMLVEQYTFSIDVFDAETSAKMRYFSKEYRSLIDEEKSISTLIESFFLD</sequence>
<keyword evidence="2" id="KW-1185">Reference proteome</keyword>
<name>A0ABU5S2S4_9BACT</name>
<gene>
    <name evidence="1" type="ORF">VB776_07730</name>
</gene>
<protein>
    <submittedName>
        <fullName evidence="1">Uncharacterized protein</fullName>
    </submittedName>
</protein>
<evidence type="ECO:0000313" key="2">
    <source>
        <dbReference type="Proteomes" id="UP001303899"/>
    </source>
</evidence>
<dbReference type="EMBL" id="JAYGIL010000007">
    <property type="protein sequence ID" value="MEA5402799.1"/>
    <property type="molecule type" value="Genomic_DNA"/>
</dbReference>
<proteinExistence type="predicted"/>
<dbReference type="RefSeq" id="WP_323327701.1">
    <property type="nucleotide sequence ID" value="NZ_JAYGIL010000007.1"/>
</dbReference>
<evidence type="ECO:0000313" key="1">
    <source>
        <dbReference type="EMBL" id="MEA5402799.1"/>
    </source>
</evidence>
<comment type="caution">
    <text evidence="1">The sequence shown here is derived from an EMBL/GenBank/DDBJ whole genome shotgun (WGS) entry which is preliminary data.</text>
</comment>
<accession>A0ABU5S2S4</accession>
<reference evidence="1 2" key="1">
    <citation type="submission" date="2023-12" db="EMBL/GenBank/DDBJ databases">
        <title>Novel species of the genus Arcicella isolated from rivers.</title>
        <authorList>
            <person name="Lu H."/>
        </authorList>
    </citation>
    <scope>NUCLEOTIDE SEQUENCE [LARGE SCALE GENOMIC DNA]</scope>
    <source>
        <strain evidence="1 2">DC2W</strain>
    </source>
</reference>